<name>A0A151NPR4_ALLMI</name>
<evidence type="ECO:0000313" key="1">
    <source>
        <dbReference type="EMBL" id="KYO38475.1"/>
    </source>
</evidence>
<accession>A0A151NPR4</accession>
<reference evidence="1 2" key="1">
    <citation type="journal article" date="2012" name="Genome Biol.">
        <title>Sequencing three crocodilian genomes to illuminate the evolution of archosaurs and amniotes.</title>
        <authorList>
            <person name="St John J.A."/>
            <person name="Braun E.L."/>
            <person name="Isberg S.R."/>
            <person name="Miles L.G."/>
            <person name="Chong A.Y."/>
            <person name="Gongora J."/>
            <person name="Dalzell P."/>
            <person name="Moran C."/>
            <person name="Bed'hom B."/>
            <person name="Abzhanov A."/>
            <person name="Burgess S.C."/>
            <person name="Cooksey A.M."/>
            <person name="Castoe T.A."/>
            <person name="Crawford N.G."/>
            <person name="Densmore L.D."/>
            <person name="Drew J.C."/>
            <person name="Edwards S.V."/>
            <person name="Faircloth B.C."/>
            <person name="Fujita M.K."/>
            <person name="Greenwold M.J."/>
            <person name="Hoffmann F.G."/>
            <person name="Howard J.M."/>
            <person name="Iguchi T."/>
            <person name="Janes D.E."/>
            <person name="Khan S.Y."/>
            <person name="Kohno S."/>
            <person name="de Koning A.J."/>
            <person name="Lance S.L."/>
            <person name="McCarthy F.M."/>
            <person name="McCormack J.E."/>
            <person name="Merchant M.E."/>
            <person name="Peterson D.G."/>
            <person name="Pollock D.D."/>
            <person name="Pourmand N."/>
            <person name="Raney B.J."/>
            <person name="Roessler K.A."/>
            <person name="Sanford J.R."/>
            <person name="Sawyer R.H."/>
            <person name="Schmidt C.J."/>
            <person name="Triplett E.W."/>
            <person name="Tuberville T.D."/>
            <person name="Venegas-Anaya M."/>
            <person name="Howard J.T."/>
            <person name="Jarvis E.D."/>
            <person name="Guillette L.J.Jr."/>
            <person name="Glenn T.C."/>
            <person name="Green R.E."/>
            <person name="Ray D.A."/>
        </authorList>
    </citation>
    <scope>NUCLEOTIDE SEQUENCE [LARGE SCALE GENOMIC DNA]</scope>
    <source>
        <strain evidence="1">KSC_2009_1</strain>
    </source>
</reference>
<gene>
    <name evidence="1" type="ORF">Y1Q_0015705</name>
</gene>
<organism evidence="1 2">
    <name type="scientific">Alligator mississippiensis</name>
    <name type="common">American alligator</name>
    <dbReference type="NCBI Taxonomy" id="8496"/>
    <lineage>
        <taxon>Eukaryota</taxon>
        <taxon>Metazoa</taxon>
        <taxon>Chordata</taxon>
        <taxon>Craniata</taxon>
        <taxon>Vertebrata</taxon>
        <taxon>Euteleostomi</taxon>
        <taxon>Archelosauria</taxon>
        <taxon>Archosauria</taxon>
        <taxon>Crocodylia</taxon>
        <taxon>Alligatoridae</taxon>
        <taxon>Alligatorinae</taxon>
        <taxon>Alligator</taxon>
    </lineage>
</organism>
<protein>
    <submittedName>
        <fullName evidence="1">Uncharacterized protein</fullName>
    </submittedName>
</protein>
<evidence type="ECO:0000313" key="2">
    <source>
        <dbReference type="Proteomes" id="UP000050525"/>
    </source>
</evidence>
<comment type="caution">
    <text evidence="1">The sequence shown here is derived from an EMBL/GenBank/DDBJ whole genome shotgun (WGS) entry which is preliminary data.</text>
</comment>
<dbReference type="EMBL" id="AKHW03002524">
    <property type="protein sequence ID" value="KYO38475.1"/>
    <property type="molecule type" value="Genomic_DNA"/>
</dbReference>
<dbReference type="AlphaFoldDB" id="A0A151NPR4"/>
<keyword evidence="2" id="KW-1185">Reference proteome</keyword>
<sequence length="91" mass="10404">MESHLPEFVKSVRTTSLRCDFTSYFGLSSVKGHQTLQMPNWKDWKLLKWLSGGCISPSVWIPVSPVNWKDGRKNTNILTQANTTSIETMFI</sequence>
<proteinExistence type="predicted"/>
<dbReference type="Proteomes" id="UP000050525">
    <property type="component" value="Unassembled WGS sequence"/>
</dbReference>